<accession>A0A3B0YH58</accession>
<feature type="domain" description="Transglutaminase-like" evidence="1">
    <location>
        <begin position="287"/>
        <end position="413"/>
    </location>
</feature>
<dbReference type="InterPro" id="IPR006530">
    <property type="entry name" value="YD"/>
</dbReference>
<sequence length="2307" mass="251420">MGMLVLHSSNKNNMNNIKINNLKGCCRIFAPAVFALSLILSPALADSDDGLLYENAQQLLQEKIVQGLAAGADVKSLLDKYVKQYSNSAKVAPDPRSEIAAEFQRQLQSLRSTIKTIIGQGGINTSNYRSLVNIYTTLEASNLLINEKHELVQSTLGELGVSSEFEQRRSEAHSKYRNQFNKIDNHLKSIIKSLSSMDDVKTLLSESRFTANTNRSLSKVLSYLQSIKQSIAHKILGANTLPYGYSYIAATNPTMTPVITPAYQQINPVDSAADLASSLTAPLSDDILAKAAELNNDYIAIYDFVRSQIKTEWYVGSMKGAIGTLRQMSGNDVDQASLLVALFRASSLASRFIQGVVELPIEDVMDSLALTDSAQAVAALTKAGVKFAPVIQGGRVGAVQIEQVWVEAKVPYNNYRGAVIDKTGASWLPLMPSIKTYQNTAATDILKTMGINTQAEVTEYLSGIQQADLLSLLKQKVLTYLTEQGQIDSYQAQLGDNKIQVDALGLIPHTLPVKVVAITGEYTQIPDSLLHKIRFVARDSEKSSANIVLDYTVPVVQLASERVTLSYMPATVDDQTIINSYGGVDNVPAYLIKLRPQIKINGRQKSVASNGIDMGISHLFEITLISPSGSKTLTQNVIAGGYHAIAVNAQRYVGNVREDDPADTEYQGAKILSQTAHAYASKWDEAETELAGLHNVAVIRPLPSINVTSNVYEVDLVLGQPYQLNFQGVTLDAVLRIAEPVARSSDKTTESSWMQMSALQGSLLESSLFEDLFLVQSISADKGLQLAAEQGVAIAAIDSTNITAILPGLSHAANVLDDVQNWVRLGMTVQIPVNPITFNDWQGAVWRVENPTTKEAGYFISGGLAGGATSTYPTGWVLDWLRWALTNPNAGLASANSLAVASITKIYAVDDQSGKVGEPLGQQLSVLVRNAAGLPVVNADITFYVVNGGGTFNGASSIIVKSNSAGRASATYTLGQSTDSNPVYLNENTSDQYASKAGWNVIDAVVAVKGGKLPIRQPFSALGFPKTVVTYMRTDSTSVSFVNLTPGIWADRMFISPLDEFGNIVSNHVVNFNITTGSSGCGAVAEPARLFIFNGTGGCPAVPTLEDASCGAASQPYTSTSSGATAAVIVSDAARTTSTVTVTGGGAPIDFTYSTSGYCGQAESLVYMYTYLSGKEGKNIQAAGLGKKFERPVNVSIFLKKPFVNRISGGQVYWESKSVLQRLNANVSFSVPNGNGTTTGTISNGGGRYSTYFVAGPQALNNPVKVTISNINEPEIIKTYEDALNTASTAGEANYASAELDRITRWLNGPNTTNIATVYSLEPLYTGVTLLNTEKGVDTTRLRLTDDNLTEYAAQLNYTVSPAQYFADSIVIEIYKNNILAYTFEGKGLTGAGYADLPRGLRFDRAENTEVQVVVNKGTQAEVVSARFPLQFEKRLFKKVDKFIKISTDVDALNERVCQIGKAFEFELTEEANITLEFTDSNTNSVTTLIDNVTYPAGKNSYLITPGDIPRGFSTFQIAGVATASSYTESRNGWAKALYKMRDNLPVGHTIVKGVNVFNGSVSTSSTDLSVPGRGSALELRRTYGSGGSDSIGVMGAGWSHNYDSKIIITPCGEVIVSGGQGGGMRFVEDTNGELRPLKGYHGTLTPDFTDNSFDFYSKDGTRYHYKNLLTAKSEWHLVYIEDTNGNITKMSYDTTYASSITNIQFAKLTSVEDSAGRVFKFTWADKTFTIEGTTTVLPTIYPVITQIEGPDEQIVKYTYDQTANLINAERITLTSDPVNPIIVQKSESYEYNNSVNVLPEQRSKLLRYINPNGAATSYTYKDGGFDIQDGTLTITVPYSSVATITEAEGGVTTFNYQKLPTRITSVTNTRNFTTVYTMNKYGSVLSNTDPLGNITTMVWSATDVLMDSLTDANGVKTDYTYDLNGNKLTEKINTGLFSSYTSTYTYASIPAKPWIKNRVASKTDRNGNTTLYGYDANGNLINITDAEGNVTTYTYAANGDRVGMVDARNNPTSYSYNLYGNLETSTDALGNKVITNWNSRSLPISTIDARIAQTLFSYDELNRLTTKTDTYSNTKSYSYDAVGNKLTETDEEGRITAWTYDLQNRVKTVTDPLLNVMSYNYNGENNKTRQTDWRGNDTTYDYDSDNRLITATQLMGKVNRYTYDPVDNLLTEQDPEGRITTYAYDALNRQTTLTDAFNQTQTTTYDGMNKTATRDKLNRTTTYTYDRLNRLTQVTQPLGRITQTAYDENSNKITQTDANGNVTQIVYDVLNRVEQRIDAEANVATNFYDANSNLVLAVNERLFDTK</sequence>
<dbReference type="InterPro" id="IPR002931">
    <property type="entry name" value="Transglutaminase-like"/>
</dbReference>
<dbReference type="InterPro" id="IPR038765">
    <property type="entry name" value="Papain-like_cys_pep_sf"/>
</dbReference>
<dbReference type="InterPro" id="IPR050708">
    <property type="entry name" value="T6SS_VgrG/RHS"/>
</dbReference>
<protein>
    <submittedName>
        <fullName evidence="3">Uncharacterized protein</fullName>
    </submittedName>
</protein>
<feature type="domain" description="DUF6531" evidence="2">
    <location>
        <begin position="1555"/>
        <end position="1622"/>
    </location>
</feature>
<dbReference type="InterPro" id="IPR031325">
    <property type="entry name" value="RHS_repeat"/>
</dbReference>
<gene>
    <name evidence="3" type="ORF">MNBD_GAMMA12-48</name>
</gene>
<dbReference type="EMBL" id="UOFL01000192">
    <property type="protein sequence ID" value="VAW80248.1"/>
    <property type="molecule type" value="Genomic_DNA"/>
</dbReference>
<organism evidence="3">
    <name type="scientific">hydrothermal vent metagenome</name>
    <dbReference type="NCBI Taxonomy" id="652676"/>
    <lineage>
        <taxon>unclassified sequences</taxon>
        <taxon>metagenomes</taxon>
        <taxon>ecological metagenomes</taxon>
    </lineage>
</organism>
<proteinExistence type="predicted"/>
<dbReference type="Pfam" id="PF20148">
    <property type="entry name" value="DUF6531"/>
    <property type="match status" value="1"/>
</dbReference>
<dbReference type="PANTHER" id="PTHR32305:SF15">
    <property type="entry name" value="PROTEIN RHSA-RELATED"/>
    <property type="match status" value="1"/>
</dbReference>
<evidence type="ECO:0000259" key="1">
    <source>
        <dbReference type="Pfam" id="PF01841"/>
    </source>
</evidence>
<name>A0A3B0YH58_9ZZZZ</name>
<evidence type="ECO:0000259" key="2">
    <source>
        <dbReference type="Pfam" id="PF20148"/>
    </source>
</evidence>
<reference evidence="3" key="1">
    <citation type="submission" date="2018-06" db="EMBL/GenBank/DDBJ databases">
        <authorList>
            <person name="Zhirakovskaya E."/>
        </authorList>
    </citation>
    <scope>NUCLEOTIDE SEQUENCE</scope>
</reference>
<dbReference type="PANTHER" id="PTHR32305">
    <property type="match status" value="1"/>
</dbReference>
<evidence type="ECO:0000313" key="3">
    <source>
        <dbReference type="EMBL" id="VAW80248.1"/>
    </source>
</evidence>
<dbReference type="NCBIfam" id="TIGR01643">
    <property type="entry name" value="YD_repeat_2x"/>
    <property type="match status" value="4"/>
</dbReference>
<dbReference type="Pfam" id="PF05593">
    <property type="entry name" value="RHS_repeat"/>
    <property type="match status" value="4"/>
</dbReference>
<dbReference type="SUPFAM" id="SSF54001">
    <property type="entry name" value="Cysteine proteinases"/>
    <property type="match status" value="1"/>
</dbReference>
<dbReference type="Gene3D" id="2.180.10.10">
    <property type="entry name" value="RHS repeat-associated core"/>
    <property type="match status" value="2"/>
</dbReference>
<dbReference type="InterPro" id="IPR045351">
    <property type="entry name" value="DUF6531"/>
</dbReference>
<dbReference type="Pfam" id="PF01841">
    <property type="entry name" value="Transglut_core"/>
    <property type="match status" value="1"/>
</dbReference>
<feature type="non-terminal residue" evidence="3">
    <location>
        <position position="2307"/>
    </location>
</feature>